<evidence type="ECO:0000313" key="3">
    <source>
        <dbReference type="Proteomes" id="UP001589810"/>
    </source>
</evidence>
<dbReference type="Proteomes" id="UP001589810">
    <property type="component" value="Unassembled WGS sequence"/>
</dbReference>
<gene>
    <name evidence="2" type="ORF">ACFFH7_38995</name>
</gene>
<name>A0ABV6N4R4_9PSEU</name>
<protein>
    <recommendedName>
        <fullName evidence="4">Transcriptional regulator, AbiEi antitoxin, Type IV TA system</fullName>
    </recommendedName>
</protein>
<reference evidence="2 3" key="1">
    <citation type="submission" date="2024-09" db="EMBL/GenBank/DDBJ databases">
        <authorList>
            <person name="Sun Q."/>
            <person name="Mori K."/>
        </authorList>
    </citation>
    <scope>NUCLEOTIDE SEQUENCE [LARGE SCALE GENOMIC DNA]</scope>
    <source>
        <strain evidence="2 3">TBRC 1432</strain>
    </source>
</reference>
<keyword evidence="3" id="KW-1185">Reference proteome</keyword>
<sequence>MHTCAASGTHIPLDKLYGLFPHRIARAEQLAQLGVPLSSAYRRCRDAGPWQRILPGVFLLGNSPPTLAQMVQAALRYAEPGGLLTGRHALMLHGMRVAAPPPRSPVQVLISDRRSLKGTSEVRVERTCRMPTAMMRKGFLVVPPERALVDTIRGFGNPEQIRPLITEAIWEHGLSPQVIRAELDAGNSRGSALPRRVLAEVVGGIRTETEALVATLVAVARLPRPQWNMQVDGADDAYLGPVSAWWDDVAMALDIDLAEHPFEHTVDRHGALTAAGVVVLPTRPERIRSSQEKFVQQLKQAYEWAASRDRPPVTASAQHPRSCGAK</sequence>
<dbReference type="RefSeq" id="WP_273938592.1">
    <property type="nucleotide sequence ID" value="NZ_CP097263.1"/>
</dbReference>
<evidence type="ECO:0008006" key="4">
    <source>
        <dbReference type="Google" id="ProtNLM"/>
    </source>
</evidence>
<organism evidence="2 3">
    <name type="scientific">Kutzneria chonburiensis</name>
    <dbReference type="NCBI Taxonomy" id="1483604"/>
    <lineage>
        <taxon>Bacteria</taxon>
        <taxon>Bacillati</taxon>
        <taxon>Actinomycetota</taxon>
        <taxon>Actinomycetes</taxon>
        <taxon>Pseudonocardiales</taxon>
        <taxon>Pseudonocardiaceae</taxon>
        <taxon>Kutzneria</taxon>
    </lineage>
</organism>
<accession>A0ABV6N4R4</accession>
<comment type="caution">
    <text evidence="2">The sequence shown here is derived from an EMBL/GenBank/DDBJ whole genome shotgun (WGS) entry which is preliminary data.</text>
</comment>
<evidence type="ECO:0000313" key="2">
    <source>
        <dbReference type="EMBL" id="MFC0547550.1"/>
    </source>
</evidence>
<proteinExistence type="predicted"/>
<feature type="region of interest" description="Disordered" evidence="1">
    <location>
        <begin position="306"/>
        <end position="326"/>
    </location>
</feature>
<evidence type="ECO:0000256" key="1">
    <source>
        <dbReference type="SAM" id="MobiDB-lite"/>
    </source>
</evidence>
<dbReference type="EMBL" id="JBHLUD010000014">
    <property type="protein sequence ID" value="MFC0547550.1"/>
    <property type="molecule type" value="Genomic_DNA"/>
</dbReference>